<dbReference type="Gene3D" id="3.50.80.20">
    <property type="entry name" value="D-Ala-D-Ala carboxypeptidase C, peptidase S13"/>
    <property type="match status" value="1"/>
</dbReference>
<dbReference type="InterPro" id="IPR012338">
    <property type="entry name" value="Beta-lactam/transpept-like"/>
</dbReference>
<dbReference type="AlphaFoldDB" id="E6PWJ3"/>
<gene>
    <name evidence="3" type="ORF">CARN2_1735</name>
</gene>
<dbReference type="InterPro" id="IPR000667">
    <property type="entry name" value="Peptidase_S13"/>
</dbReference>
<dbReference type="GO" id="GO:0000270">
    <property type="term" value="P:peptidoglycan metabolic process"/>
    <property type="evidence" value="ECO:0007669"/>
    <property type="project" value="TreeGrafter"/>
</dbReference>
<dbReference type="PRINTS" id="PR00922">
    <property type="entry name" value="DADACBPTASE3"/>
</dbReference>
<dbReference type="SUPFAM" id="SSF56601">
    <property type="entry name" value="beta-lactamase/transpeptidase-like"/>
    <property type="match status" value="1"/>
</dbReference>
<proteinExistence type="inferred from homology"/>
<protein>
    <submittedName>
        <fullName evidence="3">Putative Serine-type D-Ala-D-Ala carboxypeptidase</fullName>
        <ecNumber evidence="3">3.4.16.4</ecNumber>
    </submittedName>
</protein>
<evidence type="ECO:0000256" key="1">
    <source>
        <dbReference type="ARBA" id="ARBA00006096"/>
    </source>
</evidence>
<dbReference type="NCBIfam" id="TIGR00666">
    <property type="entry name" value="PBP4"/>
    <property type="match status" value="1"/>
</dbReference>
<evidence type="ECO:0000313" key="3">
    <source>
        <dbReference type="EMBL" id="CBH99300.1"/>
    </source>
</evidence>
<dbReference type="Gene3D" id="3.40.710.10">
    <property type="entry name" value="DD-peptidase/beta-lactamase superfamily"/>
    <property type="match status" value="2"/>
</dbReference>
<keyword evidence="2 3" id="KW-0378">Hydrolase</keyword>
<dbReference type="PANTHER" id="PTHR30023">
    <property type="entry name" value="D-ALANYL-D-ALANINE CARBOXYPEPTIDASE"/>
    <property type="match status" value="1"/>
</dbReference>
<evidence type="ECO:0000256" key="2">
    <source>
        <dbReference type="ARBA" id="ARBA00022801"/>
    </source>
</evidence>
<dbReference type="GO" id="GO:0009002">
    <property type="term" value="F:serine-type D-Ala-D-Ala carboxypeptidase activity"/>
    <property type="evidence" value="ECO:0007669"/>
    <property type="project" value="UniProtKB-EC"/>
</dbReference>
<accession>E6PWJ3</accession>
<dbReference type="EC" id="3.4.16.4" evidence="3"/>
<comment type="caution">
    <text evidence="3">The sequence shown here is derived from an EMBL/GenBank/DDBJ whole genome shotgun (WGS) entry which is preliminary data.</text>
</comment>
<dbReference type="EMBL" id="CABM01000072">
    <property type="protein sequence ID" value="CBH99300.1"/>
    <property type="molecule type" value="Genomic_DNA"/>
</dbReference>
<sequence>MATLGLFATPPTAGRVAGMVVAHQRRISPDPLPPMNRTRRLLCSSLAMAAVPVGLAPRAQARVLTRERLPAAVAQALAQARIPASACSFIVQPLGHVEPGLAFNTTQPMNPASLMKLVPTYVALNLLGPAYRWKTPVYTVGPLQGGVLSGDLAFVGSGDPHLMADNLWSLAQRLRDLGLRRIDGNVLIDRSAFDLPPHDRAAFDGDTLAPYNVGPNAFLLNFGAMRLSFQPEPQRGQVGIAVEPPLAGFHVAQRPRLDGVACGAWKDRLRANFEQPLAPAFTGQYSPQCGEQTWNIAAPMPADAFVQGILAALFAQVGIAWNGQVVSGRLPPTATLLTAWESEPLAVIVRDINKYSNNVMAQQVFLTLALQTYGPPADFAKAAQAANQWLDAHQLAMPGLVLDNGCGLSRIARISADDINRLLRAAWASAVMPEFIASLPLAGEDGTLKRHYDGRPEAGLIHAKTGSLRNVLSLAGYVQSPTTGRRSTVVALINDPRAAGGWGTIKALLDEALRSA</sequence>
<dbReference type="Pfam" id="PF02113">
    <property type="entry name" value="Peptidase_S13"/>
    <property type="match status" value="1"/>
</dbReference>
<dbReference type="PANTHER" id="PTHR30023:SF0">
    <property type="entry name" value="PENICILLIN-SENSITIVE CARBOXYPEPTIDASE A"/>
    <property type="match status" value="1"/>
</dbReference>
<comment type="similarity">
    <text evidence="1">Belongs to the peptidase S13 family.</text>
</comment>
<name>E6PWJ3_9ZZZZ</name>
<dbReference type="GO" id="GO:0006508">
    <property type="term" value="P:proteolysis"/>
    <property type="evidence" value="ECO:0007669"/>
    <property type="project" value="InterPro"/>
</dbReference>
<keyword evidence="3" id="KW-0121">Carboxypeptidase</keyword>
<organism evidence="3">
    <name type="scientific">mine drainage metagenome</name>
    <dbReference type="NCBI Taxonomy" id="410659"/>
    <lineage>
        <taxon>unclassified sequences</taxon>
        <taxon>metagenomes</taxon>
        <taxon>ecological metagenomes</taxon>
    </lineage>
</organism>
<reference evidence="3" key="1">
    <citation type="submission" date="2009-10" db="EMBL/GenBank/DDBJ databases">
        <title>Diversity of trophic interactions inside an arsenic-rich microbial ecosystem.</title>
        <authorList>
            <person name="Bertin P.N."/>
            <person name="Heinrich-Salmeron A."/>
            <person name="Pelletier E."/>
            <person name="Goulhen-Chollet F."/>
            <person name="Arsene-Ploetze F."/>
            <person name="Gallien S."/>
            <person name="Calteau A."/>
            <person name="Vallenet D."/>
            <person name="Casiot C."/>
            <person name="Chane-Woon-Ming B."/>
            <person name="Giloteaux L."/>
            <person name="Barakat M."/>
            <person name="Bonnefoy V."/>
            <person name="Bruneel O."/>
            <person name="Chandler M."/>
            <person name="Cleiss J."/>
            <person name="Duran R."/>
            <person name="Elbaz-Poulichet F."/>
            <person name="Fonknechten N."/>
            <person name="Lauga B."/>
            <person name="Mornico D."/>
            <person name="Ortet P."/>
            <person name="Schaeffer C."/>
            <person name="Siguier P."/>
            <person name="Alexander Thil Smith A."/>
            <person name="Van Dorsselaer A."/>
            <person name="Weissenbach J."/>
            <person name="Medigue C."/>
            <person name="Le Paslier D."/>
        </authorList>
    </citation>
    <scope>NUCLEOTIDE SEQUENCE</scope>
</reference>
<keyword evidence="3" id="KW-0645">Protease</keyword>